<organism evidence="1 2">
    <name type="scientific">Paenibacillus thermoaerophilus</name>
    <dbReference type="NCBI Taxonomy" id="1215385"/>
    <lineage>
        <taxon>Bacteria</taxon>
        <taxon>Bacillati</taxon>
        <taxon>Bacillota</taxon>
        <taxon>Bacilli</taxon>
        <taxon>Bacillales</taxon>
        <taxon>Paenibacillaceae</taxon>
        <taxon>Paenibacillus</taxon>
    </lineage>
</organism>
<accession>A0ABW2VA30</accession>
<dbReference type="Proteomes" id="UP001596528">
    <property type="component" value="Unassembled WGS sequence"/>
</dbReference>
<reference evidence="2" key="1">
    <citation type="journal article" date="2019" name="Int. J. Syst. Evol. Microbiol.">
        <title>The Global Catalogue of Microorganisms (GCM) 10K type strain sequencing project: providing services to taxonomists for standard genome sequencing and annotation.</title>
        <authorList>
            <consortium name="The Broad Institute Genomics Platform"/>
            <consortium name="The Broad Institute Genome Sequencing Center for Infectious Disease"/>
            <person name="Wu L."/>
            <person name="Ma J."/>
        </authorList>
    </citation>
    <scope>NUCLEOTIDE SEQUENCE [LARGE SCALE GENOMIC DNA]</scope>
    <source>
        <strain evidence="2">JCM 18657</strain>
    </source>
</reference>
<comment type="caution">
    <text evidence="1">The sequence shown here is derived from an EMBL/GenBank/DDBJ whole genome shotgun (WGS) entry which is preliminary data.</text>
</comment>
<dbReference type="InterPro" id="IPR021338">
    <property type="entry name" value="DUF2953"/>
</dbReference>
<name>A0ABW2VA30_9BACL</name>
<dbReference type="RefSeq" id="WP_138790548.1">
    <property type="nucleotide sequence ID" value="NZ_JBHTGQ010000046.1"/>
</dbReference>
<gene>
    <name evidence="1" type="ORF">ACFQWB_16485</name>
</gene>
<dbReference type="Pfam" id="PF11167">
    <property type="entry name" value="DUF2953"/>
    <property type="match status" value="1"/>
</dbReference>
<evidence type="ECO:0000313" key="2">
    <source>
        <dbReference type="Proteomes" id="UP001596528"/>
    </source>
</evidence>
<protein>
    <submittedName>
        <fullName evidence="1">DUF2953 domain-containing protein</fullName>
    </submittedName>
</protein>
<dbReference type="EMBL" id="JBHTGQ010000046">
    <property type="protein sequence ID" value="MFC7751517.1"/>
    <property type="molecule type" value="Genomic_DNA"/>
</dbReference>
<evidence type="ECO:0000313" key="1">
    <source>
        <dbReference type="EMBL" id="MFC7751517.1"/>
    </source>
</evidence>
<sequence length="238" mass="27235">MSLMIWAAVSGGVLLLAGLLLASRFQFEILAKRHGEYDYASVKITGLYGLFLWKAELTSARLQMGRIVVESGSVKGSKGGFRRLKRMRKIRRRKKAVTQDDLVQYARKARLMLKHMRNFLDFLRKSAKHLHCARLHWDVNIGLGDAALTATAAGAISGSLYTLLGIVTRWMTLDSVPTVAVSPDYERRTFDSRLSAMLWMPAWRFIWVWYRFAVTNREMLKNIRNWQTEGQARPEPTA</sequence>
<proteinExistence type="predicted"/>
<keyword evidence="2" id="KW-1185">Reference proteome</keyword>